<protein>
    <submittedName>
        <fullName evidence="2">GNAT family N-acetyltransferase</fullName>
    </submittedName>
</protein>
<evidence type="ECO:0000313" key="2">
    <source>
        <dbReference type="EMBL" id="MCF2652202.1"/>
    </source>
</evidence>
<dbReference type="CDD" id="cd04301">
    <property type="entry name" value="NAT_SF"/>
    <property type="match status" value="1"/>
</dbReference>
<dbReference type="Gene3D" id="3.40.630.30">
    <property type="match status" value="1"/>
</dbReference>
<evidence type="ECO:0000259" key="1">
    <source>
        <dbReference type="PROSITE" id="PS51186"/>
    </source>
</evidence>
<evidence type="ECO:0000313" key="3">
    <source>
        <dbReference type="Proteomes" id="UP001299220"/>
    </source>
</evidence>
<feature type="domain" description="N-acetyltransferase" evidence="1">
    <location>
        <begin position="1"/>
        <end position="150"/>
    </location>
</feature>
<dbReference type="RefSeq" id="WP_235323219.1">
    <property type="nucleotide sequence ID" value="NZ_JAFBIT010000001.1"/>
</dbReference>
<dbReference type="Pfam" id="PF00583">
    <property type="entry name" value="Acetyltransf_1"/>
    <property type="match status" value="1"/>
</dbReference>
<name>A0ABS9CPV8_9FIRM</name>
<dbReference type="PROSITE" id="PS51186">
    <property type="entry name" value="GNAT"/>
    <property type="match status" value="1"/>
</dbReference>
<dbReference type="InterPro" id="IPR000182">
    <property type="entry name" value="GNAT_dom"/>
</dbReference>
<organism evidence="2 3">
    <name type="scientific">Anaeromassilibacillus senegalensis</name>
    <dbReference type="NCBI Taxonomy" id="1673717"/>
    <lineage>
        <taxon>Bacteria</taxon>
        <taxon>Bacillati</taxon>
        <taxon>Bacillota</taxon>
        <taxon>Clostridia</taxon>
        <taxon>Eubacteriales</taxon>
        <taxon>Acutalibacteraceae</taxon>
        <taxon>Anaeromassilibacillus</taxon>
    </lineage>
</organism>
<accession>A0ABS9CPV8</accession>
<keyword evidence="3" id="KW-1185">Reference proteome</keyword>
<dbReference type="Proteomes" id="UP001299220">
    <property type="component" value="Unassembled WGS sequence"/>
</dbReference>
<reference evidence="2 3" key="1">
    <citation type="submission" date="2020-12" db="EMBL/GenBank/DDBJ databases">
        <title>Whole genome sequences of gut porcine anaerobes.</title>
        <authorList>
            <person name="Kubasova T."/>
            <person name="Jahodarova E."/>
            <person name="Rychlik I."/>
        </authorList>
    </citation>
    <scope>NUCLEOTIDE SEQUENCE [LARGE SCALE GENOMIC DNA]</scope>
    <source>
        <strain evidence="2 3">An867</strain>
    </source>
</reference>
<dbReference type="EMBL" id="JAFBIT010000001">
    <property type="protein sequence ID" value="MCF2652202.1"/>
    <property type="molecule type" value="Genomic_DNA"/>
</dbReference>
<dbReference type="SUPFAM" id="SSF55729">
    <property type="entry name" value="Acyl-CoA N-acyltransferases (Nat)"/>
    <property type="match status" value="1"/>
</dbReference>
<gene>
    <name evidence="2" type="ORF">JQM67_06275</name>
</gene>
<dbReference type="InterPro" id="IPR016181">
    <property type="entry name" value="Acyl_CoA_acyltransferase"/>
</dbReference>
<sequence>MQVINFFASDRQSHWLEEIKKSDWGAGAFLHELICNGTFFEVVGKDSKVLLLIDGDELISFCTYAQKDDIQPTELTPWMGFVYTFPEHRGRRYMGLLFEKIERLAKEEHVPEVYISTNHIGLYEKYGCEYRTQMKDMNGELSRVYVKKIE</sequence>
<comment type="caution">
    <text evidence="2">The sequence shown here is derived from an EMBL/GenBank/DDBJ whole genome shotgun (WGS) entry which is preliminary data.</text>
</comment>
<proteinExistence type="predicted"/>